<evidence type="ECO:0000313" key="1">
    <source>
        <dbReference type="EMBL" id="KAF2621633.1"/>
    </source>
</evidence>
<organism evidence="1 2">
    <name type="scientific">Macroventuria anomochaeta</name>
    <dbReference type="NCBI Taxonomy" id="301207"/>
    <lineage>
        <taxon>Eukaryota</taxon>
        <taxon>Fungi</taxon>
        <taxon>Dikarya</taxon>
        <taxon>Ascomycota</taxon>
        <taxon>Pezizomycotina</taxon>
        <taxon>Dothideomycetes</taxon>
        <taxon>Pleosporomycetidae</taxon>
        <taxon>Pleosporales</taxon>
        <taxon>Pleosporineae</taxon>
        <taxon>Didymellaceae</taxon>
        <taxon>Macroventuria</taxon>
    </lineage>
</organism>
<accession>A0ACB6RIH6</accession>
<evidence type="ECO:0000313" key="2">
    <source>
        <dbReference type="Proteomes" id="UP000799754"/>
    </source>
</evidence>
<dbReference type="EMBL" id="MU006753">
    <property type="protein sequence ID" value="KAF2621633.1"/>
    <property type="molecule type" value="Genomic_DNA"/>
</dbReference>
<dbReference type="Proteomes" id="UP000799754">
    <property type="component" value="Unassembled WGS sequence"/>
</dbReference>
<sequence>MLSLNLTKRALQPIPLCLVLLAALRDSDGILEGRVVALESESLERRVSGKEVEDRAENGLLLGREGDAGGGGNVRVFDVEEGEEGLGGNFCYGFSLEFSAGGAQIGNREGTFGLML</sequence>
<comment type="caution">
    <text evidence="1">The sequence shown here is derived from an EMBL/GenBank/DDBJ whole genome shotgun (WGS) entry which is preliminary data.</text>
</comment>
<name>A0ACB6RIH6_9PLEO</name>
<gene>
    <name evidence="1" type="ORF">BU25DRAFT_416011</name>
</gene>
<proteinExistence type="predicted"/>
<keyword evidence="2" id="KW-1185">Reference proteome</keyword>
<reference evidence="1" key="1">
    <citation type="journal article" date="2020" name="Stud. Mycol.">
        <title>101 Dothideomycetes genomes: a test case for predicting lifestyles and emergence of pathogens.</title>
        <authorList>
            <person name="Haridas S."/>
            <person name="Albert R."/>
            <person name="Binder M."/>
            <person name="Bloem J."/>
            <person name="Labutti K."/>
            <person name="Salamov A."/>
            <person name="Andreopoulos B."/>
            <person name="Baker S."/>
            <person name="Barry K."/>
            <person name="Bills G."/>
            <person name="Bluhm B."/>
            <person name="Cannon C."/>
            <person name="Castanera R."/>
            <person name="Culley D."/>
            <person name="Daum C."/>
            <person name="Ezra D."/>
            <person name="Gonzalez J."/>
            <person name="Henrissat B."/>
            <person name="Kuo A."/>
            <person name="Liang C."/>
            <person name="Lipzen A."/>
            <person name="Lutzoni F."/>
            <person name="Magnuson J."/>
            <person name="Mondo S."/>
            <person name="Nolan M."/>
            <person name="Ohm R."/>
            <person name="Pangilinan J."/>
            <person name="Park H.-J."/>
            <person name="Ramirez L."/>
            <person name="Alfaro M."/>
            <person name="Sun H."/>
            <person name="Tritt A."/>
            <person name="Yoshinaga Y."/>
            <person name="Zwiers L.-H."/>
            <person name="Turgeon B."/>
            <person name="Goodwin S."/>
            <person name="Spatafora J."/>
            <person name="Crous P."/>
            <person name="Grigoriev I."/>
        </authorList>
    </citation>
    <scope>NUCLEOTIDE SEQUENCE</scope>
    <source>
        <strain evidence="1">CBS 525.71</strain>
    </source>
</reference>
<protein>
    <submittedName>
        <fullName evidence="1">Uncharacterized protein</fullName>
    </submittedName>
</protein>